<dbReference type="GO" id="GO:0003677">
    <property type="term" value="F:DNA binding"/>
    <property type="evidence" value="ECO:0007669"/>
    <property type="project" value="TreeGrafter"/>
</dbReference>
<dbReference type="InterPro" id="IPR036155">
    <property type="entry name" value="Crypto/Photolyase_N_sf"/>
</dbReference>
<gene>
    <name evidence="8" type="ORF">KR50_36250</name>
</gene>
<dbReference type="Gene3D" id="1.25.40.80">
    <property type="match status" value="1"/>
</dbReference>
<evidence type="ECO:0000256" key="2">
    <source>
        <dbReference type="ARBA" id="ARBA00022827"/>
    </source>
</evidence>
<feature type="binding site" evidence="4">
    <location>
        <position position="269"/>
    </location>
    <ligand>
        <name>FAD</name>
        <dbReference type="ChEBI" id="CHEBI:57692"/>
    </ligand>
</feature>
<keyword evidence="8" id="KW-0456">Lyase</keyword>
<dbReference type="PROSITE" id="PS00394">
    <property type="entry name" value="DNA_PHOTOLYASES_1_1"/>
    <property type="match status" value="1"/>
</dbReference>
<organism evidence="8 9">
    <name type="scientific">Jeotgalibacillus campisalis</name>
    <dbReference type="NCBI Taxonomy" id="220754"/>
    <lineage>
        <taxon>Bacteria</taxon>
        <taxon>Bacillati</taxon>
        <taxon>Bacillota</taxon>
        <taxon>Bacilli</taxon>
        <taxon>Bacillales</taxon>
        <taxon>Caryophanaceae</taxon>
        <taxon>Jeotgalibacillus</taxon>
    </lineage>
</organism>
<dbReference type="RefSeq" id="WP_041061589.1">
    <property type="nucleotide sequence ID" value="NZ_JXRR01000022.1"/>
</dbReference>
<dbReference type="PATRIC" id="fig|220754.4.peg.3636"/>
<evidence type="ECO:0000256" key="3">
    <source>
        <dbReference type="ARBA" id="ARBA00022991"/>
    </source>
</evidence>
<comment type="caution">
    <text evidence="8">The sequence shown here is derived from an EMBL/GenBank/DDBJ whole genome shotgun (WGS) entry which is preliminary data.</text>
</comment>
<evidence type="ECO:0000256" key="6">
    <source>
        <dbReference type="SAM" id="MobiDB-lite"/>
    </source>
</evidence>
<dbReference type="GO" id="GO:0009416">
    <property type="term" value="P:response to light stimulus"/>
    <property type="evidence" value="ECO:0007669"/>
    <property type="project" value="TreeGrafter"/>
</dbReference>
<evidence type="ECO:0000313" key="8">
    <source>
        <dbReference type="EMBL" id="KIL43222.1"/>
    </source>
</evidence>
<keyword evidence="3 5" id="KW-0157">Chromophore</keyword>
<evidence type="ECO:0000256" key="4">
    <source>
        <dbReference type="PIRSR" id="PIRSR602081-1"/>
    </source>
</evidence>
<accession>A0A0C2V2E5</accession>
<dbReference type="SUPFAM" id="SSF52425">
    <property type="entry name" value="Cryptochrome/photolyase, N-terminal domain"/>
    <property type="match status" value="1"/>
</dbReference>
<comment type="cofactor">
    <cofactor evidence="4">
        <name>FAD</name>
        <dbReference type="ChEBI" id="CHEBI:57692"/>
    </cofactor>
    <text evidence="4">Binds 1 FAD per subunit.</text>
</comment>
<proteinExistence type="inferred from homology"/>
<evidence type="ECO:0000313" key="9">
    <source>
        <dbReference type="Proteomes" id="UP000031972"/>
    </source>
</evidence>
<dbReference type="SUPFAM" id="SSF48173">
    <property type="entry name" value="Cryptochrome/photolyase FAD-binding domain"/>
    <property type="match status" value="1"/>
</dbReference>
<dbReference type="Pfam" id="PF00875">
    <property type="entry name" value="DNA_photolyase"/>
    <property type="match status" value="1"/>
</dbReference>
<dbReference type="GO" id="GO:0071949">
    <property type="term" value="F:FAD binding"/>
    <property type="evidence" value="ECO:0007669"/>
    <property type="project" value="TreeGrafter"/>
</dbReference>
<dbReference type="InterPro" id="IPR006050">
    <property type="entry name" value="DNA_photolyase_N"/>
</dbReference>
<dbReference type="InterPro" id="IPR002081">
    <property type="entry name" value="Cryptochrome/DNA_photolyase_1"/>
</dbReference>
<feature type="compositionally biased region" description="Basic residues" evidence="6">
    <location>
        <begin position="473"/>
        <end position="489"/>
    </location>
</feature>
<sequence length="502" mass="58200">MLEVVWLKRDLRLHDHKPLTEALKSGQPILVIYVAEPSIWLESELSARHFQFVKESLHDLQNQAKQRGGSLTFAIGEMEEILDAIHTEYGDFVLHAHEENGTPLTFKRDLRVHKWMKERELIFNEYQHYGVVRRLKSRDDFHDKWIAFMKEKVLPSPDALTTVDPAALPAVLSNNIDVLNQLEVSGPLLMSGQVGGERESMEVFKSFLRERSKKYQFHISKPLRSSISCSRLSPYIAWGNLSVRFIVQKTQSTMAKLEDDQHKNHLNMFMSRIHWHCHFIQRIEDDPEITNVTINKAFDEVREKWDEEVFDRWYQGQTGIPMIDASMRALHEIGWINFRSRAMVISFICNTMLLDWRKPADALAGLFLDYEPGIHYSQVQMQAATTGFNTIRIYNPIKQGIDHDPTGAFIRKYIPELRGISNEFIHTPWESGQELNGYPEPMVDIQRANQHARSILWSVKQTKDAKEIAENKLKKHGSRQFPGKKKAKKSPGAEQLSLDLFD</sequence>
<protein>
    <submittedName>
        <fullName evidence="8">Deoxyribodipyrimidine photolyase</fullName>
    </submittedName>
</protein>
<feature type="region of interest" description="Disordered" evidence="6">
    <location>
        <begin position="470"/>
        <end position="502"/>
    </location>
</feature>
<feature type="binding site" evidence="4">
    <location>
        <position position="215"/>
    </location>
    <ligand>
        <name>FAD</name>
        <dbReference type="ChEBI" id="CHEBI:57692"/>
    </ligand>
</feature>
<dbReference type="GO" id="GO:0003904">
    <property type="term" value="F:deoxyribodipyrimidine photo-lyase activity"/>
    <property type="evidence" value="ECO:0007669"/>
    <property type="project" value="TreeGrafter"/>
</dbReference>
<dbReference type="InterPro" id="IPR014729">
    <property type="entry name" value="Rossmann-like_a/b/a_fold"/>
</dbReference>
<dbReference type="GO" id="GO:0006950">
    <property type="term" value="P:response to stress"/>
    <property type="evidence" value="ECO:0007669"/>
    <property type="project" value="UniProtKB-ARBA"/>
</dbReference>
<dbReference type="InterPro" id="IPR005101">
    <property type="entry name" value="Cryptochr/Photolyase_FAD-bd"/>
</dbReference>
<dbReference type="PANTHER" id="PTHR11455">
    <property type="entry name" value="CRYPTOCHROME"/>
    <property type="match status" value="1"/>
</dbReference>
<evidence type="ECO:0000256" key="1">
    <source>
        <dbReference type="ARBA" id="ARBA00022630"/>
    </source>
</evidence>
<keyword evidence="2 4" id="KW-0274">FAD</keyword>
<dbReference type="InterPro" id="IPR018394">
    <property type="entry name" value="DNA_photolyase_1_CS_C"/>
</dbReference>
<feature type="domain" description="Photolyase/cryptochrome alpha/beta" evidence="7">
    <location>
        <begin position="1"/>
        <end position="131"/>
    </location>
</feature>
<evidence type="ECO:0000259" key="7">
    <source>
        <dbReference type="PROSITE" id="PS51645"/>
    </source>
</evidence>
<dbReference type="Pfam" id="PF03441">
    <property type="entry name" value="FAD_binding_7"/>
    <property type="match status" value="1"/>
</dbReference>
<dbReference type="PANTHER" id="PTHR11455:SF9">
    <property type="entry name" value="CRYPTOCHROME CIRCADIAN CLOCK 5 ISOFORM X1"/>
    <property type="match status" value="1"/>
</dbReference>
<dbReference type="InterPro" id="IPR036134">
    <property type="entry name" value="Crypto/Photolyase_FAD-like_sf"/>
</dbReference>
<reference evidence="8 9" key="1">
    <citation type="submission" date="2015-01" db="EMBL/GenBank/DDBJ databases">
        <title>Jeotgalibacillus campisalis genome sequencing.</title>
        <authorList>
            <person name="Goh K.M."/>
            <person name="Chan K.-G."/>
            <person name="Yaakop A.S."/>
            <person name="Ee R."/>
            <person name="Gan H.M."/>
            <person name="Chan C.S."/>
        </authorList>
    </citation>
    <scope>NUCLEOTIDE SEQUENCE [LARGE SCALE GENOMIC DNA]</scope>
    <source>
        <strain evidence="8 9">SF-57</strain>
    </source>
</reference>
<dbReference type="GO" id="GO:0006139">
    <property type="term" value="P:nucleobase-containing compound metabolic process"/>
    <property type="evidence" value="ECO:0007669"/>
    <property type="project" value="UniProtKB-ARBA"/>
</dbReference>
<evidence type="ECO:0000256" key="5">
    <source>
        <dbReference type="RuleBase" id="RU004182"/>
    </source>
</evidence>
<dbReference type="AlphaFoldDB" id="A0A0C2V2E5"/>
<keyword evidence="9" id="KW-1185">Reference proteome</keyword>
<keyword evidence="1 4" id="KW-0285">Flavoprotein</keyword>
<dbReference type="Gene3D" id="3.40.50.620">
    <property type="entry name" value="HUPs"/>
    <property type="match status" value="1"/>
</dbReference>
<dbReference type="EMBL" id="JXRR01000022">
    <property type="protein sequence ID" value="KIL43222.1"/>
    <property type="molecule type" value="Genomic_DNA"/>
</dbReference>
<dbReference type="Proteomes" id="UP000031972">
    <property type="component" value="Unassembled WGS sequence"/>
</dbReference>
<comment type="similarity">
    <text evidence="5">Belongs to the DNA photolyase family.</text>
</comment>
<dbReference type="OrthoDB" id="9772484at2"/>
<dbReference type="PROSITE" id="PS51645">
    <property type="entry name" value="PHR_CRY_ALPHA_BETA"/>
    <property type="match status" value="1"/>
</dbReference>
<name>A0A0C2V2E5_9BACL</name>
<dbReference type="Gene3D" id="1.10.579.10">
    <property type="entry name" value="DNA Cyclobutane Dipyrimidine Photolyase, subunit A, domain 3"/>
    <property type="match status" value="1"/>
</dbReference>
<dbReference type="PRINTS" id="PR00147">
    <property type="entry name" value="DNAPHOTLYASE"/>
</dbReference>